<keyword evidence="2" id="KW-1185">Reference proteome</keyword>
<comment type="caution">
    <text evidence="1">The sequence shown here is derived from an EMBL/GenBank/DDBJ whole genome shotgun (WGS) entry which is preliminary data.</text>
</comment>
<name>A0ABW0EEF3_9BACT</name>
<sequence>MKIKKIGFIVSFILSCLIGCKQSQVKKQPFDEFISQLNQVQFPYTYNSKKHLPISSLSSNTFDALHFNSGPTLYDHFGYFLSDSGTVHVLSMHSGDFFQSLTITTFDLKGNKLFEADLSSENCVGSPPIGFKSCDEIIKIDQNKTISNISTKIISGKKQQDSLLTTSYKMKLWNNGKLKKNNNI</sequence>
<accession>A0ABW0EEF3</accession>
<dbReference type="PROSITE" id="PS51257">
    <property type="entry name" value="PROKAR_LIPOPROTEIN"/>
    <property type="match status" value="1"/>
</dbReference>
<reference evidence="2" key="1">
    <citation type="journal article" date="2019" name="Int. J. Syst. Evol. Microbiol.">
        <title>The Global Catalogue of Microorganisms (GCM) 10K type strain sequencing project: providing services to taxonomists for standard genome sequencing and annotation.</title>
        <authorList>
            <consortium name="The Broad Institute Genomics Platform"/>
            <consortium name="The Broad Institute Genome Sequencing Center for Infectious Disease"/>
            <person name="Wu L."/>
            <person name="Ma J."/>
        </authorList>
    </citation>
    <scope>NUCLEOTIDE SEQUENCE [LARGE SCALE GENOMIC DNA]</scope>
    <source>
        <strain evidence="2">KACC 12602</strain>
    </source>
</reference>
<proteinExistence type="predicted"/>
<dbReference type="Proteomes" id="UP001596161">
    <property type="component" value="Unassembled WGS sequence"/>
</dbReference>
<evidence type="ECO:0008006" key="3">
    <source>
        <dbReference type="Google" id="ProtNLM"/>
    </source>
</evidence>
<dbReference type="EMBL" id="JBHSKT010000007">
    <property type="protein sequence ID" value="MFC5271356.1"/>
    <property type="molecule type" value="Genomic_DNA"/>
</dbReference>
<evidence type="ECO:0000313" key="1">
    <source>
        <dbReference type="EMBL" id="MFC5271356.1"/>
    </source>
</evidence>
<gene>
    <name evidence="1" type="ORF">ACFPIB_12090</name>
</gene>
<evidence type="ECO:0000313" key="2">
    <source>
        <dbReference type="Proteomes" id="UP001596161"/>
    </source>
</evidence>
<protein>
    <recommendedName>
        <fullName evidence="3">Lipoprotein</fullName>
    </recommendedName>
</protein>
<organism evidence="1 2">
    <name type="scientific">Adhaeribacter terreus</name>
    <dbReference type="NCBI Taxonomy" id="529703"/>
    <lineage>
        <taxon>Bacteria</taxon>
        <taxon>Pseudomonadati</taxon>
        <taxon>Bacteroidota</taxon>
        <taxon>Cytophagia</taxon>
        <taxon>Cytophagales</taxon>
        <taxon>Hymenobacteraceae</taxon>
        <taxon>Adhaeribacter</taxon>
    </lineage>
</organism>
<dbReference type="RefSeq" id="WP_378017722.1">
    <property type="nucleotide sequence ID" value="NZ_JBHSKT010000007.1"/>
</dbReference>